<dbReference type="Pfam" id="PF12796">
    <property type="entry name" value="Ank_2"/>
    <property type="match status" value="7"/>
</dbReference>
<feature type="repeat" description="ANK" evidence="6">
    <location>
        <begin position="909"/>
        <end position="942"/>
    </location>
</feature>
<dbReference type="InterPro" id="IPR027417">
    <property type="entry name" value="P-loop_NTPase"/>
</dbReference>
<keyword evidence="1" id="KW-0479">Metal-binding</keyword>
<comment type="caution">
    <text evidence="10">The sequence shown here is derived from an EMBL/GenBank/DDBJ whole genome shotgun (WGS) entry which is preliminary data.</text>
</comment>
<evidence type="ECO:0000256" key="5">
    <source>
        <dbReference type="ARBA" id="ARBA00023043"/>
    </source>
</evidence>
<dbReference type="SMART" id="SM00291">
    <property type="entry name" value="ZnF_ZZ"/>
    <property type="match status" value="1"/>
</dbReference>
<feature type="region of interest" description="Disordered" evidence="8">
    <location>
        <begin position="1777"/>
        <end position="1815"/>
    </location>
</feature>
<dbReference type="PANTHER" id="PTHR24123:SF33">
    <property type="entry name" value="PROTEIN HOS4"/>
    <property type="match status" value="1"/>
</dbReference>
<dbReference type="SMART" id="SM00248">
    <property type="entry name" value="ANK"/>
    <property type="match status" value="24"/>
</dbReference>
<dbReference type="PANTHER" id="PTHR24123">
    <property type="entry name" value="ANKYRIN REPEAT-CONTAINING"/>
    <property type="match status" value="1"/>
</dbReference>
<dbReference type="InterPro" id="IPR043145">
    <property type="entry name" value="Znf_ZZ_sf"/>
</dbReference>
<evidence type="ECO:0000256" key="3">
    <source>
        <dbReference type="ARBA" id="ARBA00022771"/>
    </source>
</evidence>
<dbReference type="EMBL" id="JAQGDS010000003">
    <property type="protein sequence ID" value="KAJ6262552.1"/>
    <property type="molecule type" value="Genomic_DNA"/>
</dbReference>
<evidence type="ECO:0000313" key="10">
    <source>
        <dbReference type="EMBL" id="KAJ6262552.1"/>
    </source>
</evidence>
<dbReference type="Pfam" id="PF00569">
    <property type="entry name" value="ZZ"/>
    <property type="match status" value="1"/>
</dbReference>
<dbReference type="Gene3D" id="3.30.60.90">
    <property type="match status" value="1"/>
</dbReference>
<sequence length="2360" mass="256409">MAESKSRFANSLEVISGQNIGNPSLDIVAVHGFGGHNRQSWTTNVAGDQKECMWLKDLLPKRRLSMVRVMEFTYASMATGHSSVLSSSELTEIAQLLLESLLLKRKSTPRGNGRLRMAQSRSTPIVFIGHDLGGIIVKKVFFGTPHRALSTSSWEDLIFNVLSSYPQSMAGNLNMATRVKSFSRAVERLSGDFLSLPIRRCIINVYQEPGGPNDDNTVIERYSATTGLAHEINIGRPLRHGDICKFSDDGPELSLMLKEFTAGIVVLPIINFPRTRTGQVVLRKRAIETESTYAECLSALFNISPSLAVLEDEQDICMQSQAGLQAEYENWRQSSSSGIITTRSLRGVGESLNARSLFRELKKSCPSTSYFAFSESDVRKTHAVSFLSSIVFQVLSQDPTKFQRIESLYTDMKSSKAWTQAGFLVLFRSLLDQESKGPLYLVIDGLHKCDHSRQELLDALLVIFSNEHMPTKVKIAIFSQERQDLEEAFAKFGKLRMDGPTTSNTSLKLLASALAENVAAGVPDLSPLRPQISEALGRCTSSTELYIALHSLRNMDVTPRSLVTLREQIDMLPLQVKESVAAWCNSLGAWPQAALGWIMCAKRPLRLKELATAVALTDSDGKFDAHLDLEKMPLDMAAELRSVFGPLLRIENGKVLFSTDTIKECVHGVVVADAQASSEKEAKLAVIPDDARITRILLEYLSSEEFTAQIDKALELAEYIQPEGPQFDLTNYAVQFWPAHYRAVQKHDSQTETVLDFLEGGNKMLVLSKLFSKLSIAVPPPDVSVSDPLTFAAQLGLASIVEAREKELEGANRELAISLASWSGYADVVEILLRDAEKTRSCDLLRALKYASARGYDDIVEQLLEPLKSAKDLPSAPFDELICQSTRLGYERQVSLFLDSGARVEACSDGKTPLQHAAQNGHVSIVRFLLEKAGADVNSKASESRSPPILLATEGGYQTVVEHLLAFDAHIASLPLDTEQSTALHLAAEKGHEGIARLLVDHAAKAGFEPPSSKQEATAKASSSILDVKDVLGRSPLILACYEQHVAVAMLLLKRGANVTLADNEDHTALYYATLPGCEPLCEALIERAHAVTDFKDIGAIFLGAAKYGFVNVVRLCLVSEALLGENDVSLRNLVGELGKTALHYAAEFGHRDIVSLLLEAKALADEVDNMGRTPLTRAAVAGEIDIVKALLAAGANPLRKDTGNQTIVAQIAYDSKCTSVHADIVEILLDAGVDPNAISDGRRTALHWAVLGEASDVAECLLRYKANPDIKSSSQWNALHFAARNISASSLKVARILIDAGMDPLEEDEDGWIALHIASRWGNVAMLEMLWTVAPGSLDRVATDGRNVIHFGYDEPGSIKWAAEHKVDVNSLTATQETALMMAGSHPRPDCVKVLLDNLADATLRDGRLMTALHYAACGGSPEAGQHLLKADPSILSWVDESNLTAMHLAIRKGKPQFALMLLEEYYTKADVSVLNLAAREDGETPLISAVRGEQELVVERLLELGVDASARSARGDTALITAVARSSKPMMRRLLNPNIACPVDVNAGDKQHGTALYRAAANGLLGVVQELITLGADVNVEGGEFNTALCAAAAGDFGDVVKFLLKKGADARKPGGRFANAISASLNSTAFFLVPEMLVEAGADVNAADAQGRTALHIAASRATSMVEVLREFGADFTAQDKQGRTVFHHAAIGCDADLIFNLLEDDNLSDLNVADAHGWTPLHWAARQDGSQEVAEILIEHGADVTATTPDGWTPENIAVFHDATDMAEMMVEAARKRAQPPAAGDRSGEGDQPSDSATEDEEQAPESKAWRTGFRHRPSIACDGCFQSPIFGARWRCIDSPNFDYCFKCYWSAKDTHPGQNWERLPEDCRDDDRKPGGACDLLIEASNGIGVDTFEALHDCLTSLHFWPYAFQLDDLLDYIAFFLLEKKQSPQQVCLDPDGRESITQLGDLLGDVSATPRAQVLWRLRLGSRLRGGCSRRDRCWYDWDGFLCRLWVRDECSGRLVRGIYKRGRLGRGLRIPIHPIPYGDETLVRLQVLVLQIAQVLDRAGPALRGVEHDVLPLDVPTGQGAAEAIQLVLEVGVSVGLAGYVDLRAEPLAQRVSLHLVAPEQHDGLHEAGDGAAGGLVLVQAPEHRVTPLPAVEGEAVAQRARHALDSRLVGDHVGLGELPGVPDAGLGGAVRDLEAGVDRVADLSLRLRFGYRPRFGRRDGLHVAGREGDGDLGLLDAPKVAAGHEGELEDGQGGGLVFEHEPVHDLRQVALHDERVAPNVDVDEALAISAVSDVGVSDLELGLGADVVGVPLGLQDDVEFPVDCRRRRRHDGDRDESLSTGAGRMTIPAGLPNNWAAGHKRSLMV</sequence>
<keyword evidence="2" id="KW-0677">Repeat</keyword>
<dbReference type="PROSITE" id="PS50297">
    <property type="entry name" value="ANK_REP_REGION"/>
    <property type="match status" value="8"/>
</dbReference>
<evidence type="ECO:0000256" key="1">
    <source>
        <dbReference type="ARBA" id="ARBA00022723"/>
    </source>
</evidence>
<dbReference type="PROSITE" id="PS50088">
    <property type="entry name" value="ANK_REPEAT"/>
    <property type="match status" value="9"/>
</dbReference>
<gene>
    <name evidence="10" type="ORF">Dda_3363</name>
</gene>
<feature type="repeat" description="ANK" evidence="6">
    <location>
        <begin position="1653"/>
        <end position="1684"/>
    </location>
</feature>
<feature type="repeat" description="ANK" evidence="6">
    <location>
        <begin position="979"/>
        <end position="1004"/>
    </location>
</feature>
<feature type="region of interest" description="Disordered" evidence="8">
    <location>
        <begin position="2321"/>
        <end position="2346"/>
    </location>
</feature>
<dbReference type="Gene3D" id="3.40.50.300">
    <property type="entry name" value="P-loop containing nucleotide triphosphate hydrolases"/>
    <property type="match status" value="1"/>
</dbReference>
<dbReference type="Gene3D" id="1.25.40.20">
    <property type="entry name" value="Ankyrin repeat-containing domain"/>
    <property type="match status" value="7"/>
</dbReference>
<reference evidence="10" key="1">
    <citation type="submission" date="2023-01" db="EMBL/GenBank/DDBJ databases">
        <title>The chitinases involved in constricting ring structure development in the nematode-trapping fungus Drechslerella dactyloides.</title>
        <authorList>
            <person name="Wang R."/>
            <person name="Zhang L."/>
            <person name="Tang P."/>
            <person name="Li S."/>
            <person name="Liang L."/>
        </authorList>
    </citation>
    <scope>NUCLEOTIDE SEQUENCE</scope>
    <source>
        <strain evidence="10">YMF1.00031</strain>
    </source>
</reference>
<proteinExistence type="predicted"/>
<dbReference type="SUPFAM" id="SSF48403">
    <property type="entry name" value="Ankyrin repeat"/>
    <property type="match status" value="3"/>
</dbReference>
<name>A0AAD6NLH3_DREDA</name>
<keyword evidence="4" id="KW-0862">Zinc</keyword>
<dbReference type="SUPFAM" id="SSF57850">
    <property type="entry name" value="RING/U-box"/>
    <property type="match status" value="1"/>
</dbReference>
<evidence type="ECO:0000256" key="8">
    <source>
        <dbReference type="SAM" id="MobiDB-lite"/>
    </source>
</evidence>
<evidence type="ECO:0000256" key="4">
    <source>
        <dbReference type="ARBA" id="ARBA00022833"/>
    </source>
</evidence>
<dbReference type="InterPro" id="IPR000433">
    <property type="entry name" value="Znf_ZZ"/>
</dbReference>
<evidence type="ECO:0000256" key="6">
    <source>
        <dbReference type="PROSITE-ProRule" id="PRU00023"/>
    </source>
</evidence>
<keyword evidence="5 6" id="KW-0040">ANK repeat</keyword>
<feature type="repeat" description="ANK" evidence="6">
    <location>
        <begin position="1171"/>
        <end position="1203"/>
    </location>
</feature>
<dbReference type="InterPro" id="IPR051165">
    <property type="entry name" value="Multifunctional_ANK_Repeat"/>
</dbReference>
<dbReference type="GO" id="GO:0008270">
    <property type="term" value="F:zinc ion binding"/>
    <property type="evidence" value="ECO:0007669"/>
    <property type="project" value="UniProtKB-KW"/>
</dbReference>
<dbReference type="Pfam" id="PF00023">
    <property type="entry name" value="Ank"/>
    <property type="match status" value="1"/>
</dbReference>
<feature type="repeat" description="ANK" evidence="6">
    <location>
        <begin position="1720"/>
        <end position="1753"/>
    </location>
</feature>
<feature type="domain" description="ZZ-type" evidence="9">
    <location>
        <begin position="1821"/>
        <end position="1877"/>
    </location>
</feature>
<feature type="repeat" description="ANK" evidence="6">
    <location>
        <begin position="1553"/>
        <end position="1585"/>
    </location>
</feature>
<accession>A0AAD6NLH3</accession>
<evidence type="ECO:0000259" key="9">
    <source>
        <dbReference type="PROSITE" id="PS50135"/>
    </source>
</evidence>
<organism evidence="10 11">
    <name type="scientific">Drechslerella dactyloides</name>
    <name type="common">Nematode-trapping fungus</name>
    <name type="synonym">Arthrobotrys dactyloides</name>
    <dbReference type="NCBI Taxonomy" id="74499"/>
    <lineage>
        <taxon>Eukaryota</taxon>
        <taxon>Fungi</taxon>
        <taxon>Dikarya</taxon>
        <taxon>Ascomycota</taxon>
        <taxon>Pezizomycotina</taxon>
        <taxon>Orbiliomycetes</taxon>
        <taxon>Orbiliales</taxon>
        <taxon>Orbiliaceae</taxon>
        <taxon>Drechslerella</taxon>
    </lineage>
</organism>
<feature type="repeat" description="ANK" evidence="6">
    <location>
        <begin position="1032"/>
        <end position="1064"/>
    </location>
</feature>
<evidence type="ECO:0000313" key="11">
    <source>
        <dbReference type="Proteomes" id="UP001221413"/>
    </source>
</evidence>
<dbReference type="InterPro" id="IPR056884">
    <property type="entry name" value="NPHP3-like_N"/>
</dbReference>
<dbReference type="PRINTS" id="PR01415">
    <property type="entry name" value="ANKYRIN"/>
</dbReference>
<dbReference type="PROSITE" id="PS50135">
    <property type="entry name" value="ZF_ZZ_2"/>
    <property type="match status" value="1"/>
</dbReference>
<dbReference type="CDD" id="cd02249">
    <property type="entry name" value="ZZ"/>
    <property type="match status" value="1"/>
</dbReference>
<keyword evidence="11" id="KW-1185">Reference proteome</keyword>
<evidence type="ECO:0000256" key="7">
    <source>
        <dbReference type="PROSITE-ProRule" id="PRU00228"/>
    </source>
</evidence>
<protein>
    <submittedName>
        <fullName evidence="10">Ankyrin-1</fullName>
    </submittedName>
</protein>
<dbReference type="InterPro" id="IPR002110">
    <property type="entry name" value="Ankyrin_rpt"/>
</dbReference>
<dbReference type="InterPro" id="IPR036770">
    <property type="entry name" value="Ankyrin_rpt-contain_sf"/>
</dbReference>
<dbReference type="Proteomes" id="UP001221413">
    <property type="component" value="Unassembled WGS sequence"/>
</dbReference>
<evidence type="ECO:0000256" key="2">
    <source>
        <dbReference type="ARBA" id="ARBA00022737"/>
    </source>
</evidence>
<keyword evidence="3 7" id="KW-0863">Zinc-finger</keyword>
<feature type="repeat" description="ANK" evidence="6">
    <location>
        <begin position="1483"/>
        <end position="1515"/>
    </location>
</feature>
<feature type="repeat" description="ANK" evidence="6">
    <location>
        <begin position="1138"/>
        <end position="1170"/>
    </location>
</feature>
<dbReference type="Pfam" id="PF24883">
    <property type="entry name" value="NPHP3_N"/>
    <property type="match status" value="1"/>
</dbReference>